<keyword evidence="6" id="KW-0472">Membrane</keyword>
<comment type="subcellular location">
    <subcellularLocation>
        <location evidence="1">Cell outer membrane</location>
    </subcellularLocation>
</comment>
<dbReference type="Gene3D" id="1.20.1600.10">
    <property type="entry name" value="Outer membrane efflux proteins (OEP)"/>
    <property type="match status" value="1"/>
</dbReference>
<comment type="similarity">
    <text evidence="2">Belongs to the outer membrane factor (OMF) (TC 1.B.17) family.</text>
</comment>
<dbReference type="SUPFAM" id="SSF56954">
    <property type="entry name" value="Outer membrane efflux proteins (OEP)"/>
    <property type="match status" value="1"/>
</dbReference>
<comment type="caution">
    <text evidence="9">The sequence shown here is derived from an EMBL/GenBank/DDBJ whole genome shotgun (WGS) entry which is preliminary data.</text>
</comment>
<dbReference type="EMBL" id="AGRW01000027">
    <property type="protein sequence ID" value="EIC02982.1"/>
    <property type="molecule type" value="Genomic_DNA"/>
</dbReference>
<evidence type="ECO:0000313" key="10">
    <source>
        <dbReference type="Proteomes" id="UP000003571"/>
    </source>
</evidence>
<dbReference type="GO" id="GO:1990281">
    <property type="term" value="C:efflux pump complex"/>
    <property type="evidence" value="ECO:0007669"/>
    <property type="project" value="TreeGrafter"/>
</dbReference>
<keyword evidence="8" id="KW-0732">Signal</keyword>
<gene>
    <name evidence="9" type="ORF">TresaDRAFT_2696</name>
</gene>
<dbReference type="AlphaFoldDB" id="H7EHH0"/>
<dbReference type="GO" id="GO:0015288">
    <property type="term" value="F:porin activity"/>
    <property type="evidence" value="ECO:0007669"/>
    <property type="project" value="TreeGrafter"/>
</dbReference>
<evidence type="ECO:0000256" key="3">
    <source>
        <dbReference type="ARBA" id="ARBA00022448"/>
    </source>
</evidence>
<evidence type="ECO:0000256" key="4">
    <source>
        <dbReference type="ARBA" id="ARBA00022452"/>
    </source>
</evidence>
<feature type="signal peptide" evidence="8">
    <location>
        <begin position="1"/>
        <end position="18"/>
    </location>
</feature>
<feature type="chain" id="PRO_5003609140" evidence="8">
    <location>
        <begin position="19"/>
        <end position="428"/>
    </location>
</feature>
<organism evidence="9 10">
    <name type="scientific">Treponema saccharophilum DSM 2985</name>
    <dbReference type="NCBI Taxonomy" id="907348"/>
    <lineage>
        <taxon>Bacteria</taxon>
        <taxon>Pseudomonadati</taxon>
        <taxon>Spirochaetota</taxon>
        <taxon>Spirochaetia</taxon>
        <taxon>Spirochaetales</taxon>
        <taxon>Treponemataceae</taxon>
        <taxon>Treponema</taxon>
    </lineage>
</organism>
<evidence type="ECO:0000256" key="7">
    <source>
        <dbReference type="ARBA" id="ARBA00023237"/>
    </source>
</evidence>
<evidence type="ECO:0000256" key="5">
    <source>
        <dbReference type="ARBA" id="ARBA00022692"/>
    </source>
</evidence>
<reference evidence="9 10" key="1">
    <citation type="submission" date="2011-09" db="EMBL/GenBank/DDBJ databases">
        <title>The draft genome of Treponema saccharophilum DSM 2985.</title>
        <authorList>
            <consortium name="US DOE Joint Genome Institute (JGI-PGF)"/>
            <person name="Lucas S."/>
            <person name="Copeland A."/>
            <person name="Lapidus A."/>
            <person name="Glavina del Rio T."/>
            <person name="Dalin E."/>
            <person name="Tice H."/>
            <person name="Bruce D."/>
            <person name="Goodwin L."/>
            <person name="Pitluck S."/>
            <person name="Peters L."/>
            <person name="Kyrpides N."/>
            <person name="Mavromatis K."/>
            <person name="Ivanova N."/>
            <person name="Markowitz V."/>
            <person name="Cheng J.-F."/>
            <person name="Hugenholtz P."/>
            <person name="Woyke T."/>
            <person name="Wu D."/>
            <person name="Gronow S."/>
            <person name="Wellnitz S."/>
            <person name="Brambilla E."/>
            <person name="Klenk H.-P."/>
            <person name="Eisen J.A."/>
        </authorList>
    </citation>
    <scope>NUCLEOTIDE SEQUENCE [LARGE SCALE GENOMIC DNA]</scope>
    <source>
        <strain evidence="9 10">DSM 2985</strain>
    </source>
</reference>
<keyword evidence="4" id="KW-1134">Transmembrane beta strand</keyword>
<name>H7EHH0_9SPIR</name>
<dbReference type="InterPro" id="IPR051906">
    <property type="entry name" value="TolC-like"/>
</dbReference>
<dbReference type="GO" id="GO:0009279">
    <property type="term" value="C:cell outer membrane"/>
    <property type="evidence" value="ECO:0007669"/>
    <property type="project" value="UniProtKB-SubCell"/>
</dbReference>
<dbReference type="InterPro" id="IPR003423">
    <property type="entry name" value="OMP_efflux"/>
</dbReference>
<evidence type="ECO:0000256" key="6">
    <source>
        <dbReference type="ARBA" id="ARBA00023136"/>
    </source>
</evidence>
<protein>
    <submittedName>
        <fullName evidence="9">Outer membrane efflux protein</fullName>
    </submittedName>
</protein>
<keyword evidence="5" id="KW-0812">Transmembrane</keyword>
<dbReference type="PANTHER" id="PTHR30026:SF20">
    <property type="entry name" value="OUTER MEMBRANE PROTEIN TOLC"/>
    <property type="match status" value="1"/>
</dbReference>
<dbReference type="PANTHER" id="PTHR30026">
    <property type="entry name" value="OUTER MEMBRANE PROTEIN TOLC"/>
    <property type="match status" value="1"/>
</dbReference>
<evidence type="ECO:0000313" key="9">
    <source>
        <dbReference type="EMBL" id="EIC02982.1"/>
    </source>
</evidence>
<evidence type="ECO:0000256" key="1">
    <source>
        <dbReference type="ARBA" id="ARBA00004442"/>
    </source>
</evidence>
<dbReference type="GO" id="GO:0015562">
    <property type="term" value="F:efflux transmembrane transporter activity"/>
    <property type="evidence" value="ECO:0007669"/>
    <property type="project" value="InterPro"/>
</dbReference>
<dbReference type="OrthoDB" id="367021at2"/>
<sequence length="428" mass="46280">MKRLFAAMLAFSCTVSFAQTKLSVDDAVALAKESNVSIARNEITLDALRRAESHSWNSASPSVSVGAQSSVPVGALSDSDAGYTAALSVSASVSLSLSANLYTSIKSAKLNYEMGKISFDEAVRGVELSVRQTFYGLLYEKENIALQESNLQNARRQYDSNLQKYNSGRLSEIDVLSAEVSWKSAIPTVESARTSYQNDMASFKRLLGIDLDEEVELVGSLDVFGNMKGISLDDVDIRSAEIETLEKKIEAARISVLDKRFSAYAPSLSLAFKLSDGNWYVGADNAKDAEKSASLTVSATIPLDGVLPWSAKSDAIESAKDSLRDYELQLADAKTALRLSVDSYVRSINQSLSSIKSKQANVKLAQRSYAMTQDAYNRGTKDLTSLQSANSSLLSAQVSLKSEIYSLAKTVMNLENAIGVPFGTFVGE</sequence>
<keyword evidence="3" id="KW-0813">Transport</keyword>
<proteinExistence type="inferred from homology"/>
<accession>H7EHH0</accession>
<dbReference type="Pfam" id="PF02321">
    <property type="entry name" value="OEP"/>
    <property type="match status" value="2"/>
</dbReference>
<keyword evidence="7" id="KW-0998">Cell outer membrane</keyword>
<dbReference type="PATRIC" id="fig|907348.3.peg.235"/>
<evidence type="ECO:0000256" key="8">
    <source>
        <dbReference type="SAM" id="SignalP"/>
    </source>
</evidence>
<evidence type="ECO:0000256" key="2">
    <source>
        <dbReference type="ARBA" id="ARBA00007613"/>
    </source>
</evidence>
<dbReference type="STRING" id="907348.TresaDRAFT_2696"/>
<dbReference type="RefSeq" id="WP_002702071.1">
    <property type="nucleotide sequence ID" value="NZ_AGRW01000027.1"/>
</dbReference>
<keyword evidence="10" id="KW-1185">Reference proteome</keyword>
<dbReference type="eggNOG" id="COG1538">
    <property type="taxonomic scope" value="Bacteria"/>
</dbReference>
<dbReference type="Proteomes" id="UP000003571">
    <property type="component" value="Unassembled WGS sequence"/>
</dbReference>